<organism evidence="2 3">
    <name type="scientific">Lysinibacillus capsici</name>
    <dbReference type="NCBI Taxonomy" id="2115968"/>
    <lineage>
        <taxon>Bacteria</taxon>
        <taxon>Bacillati</taxon>
        <taxon>Bacillota</taxon>
        <taxon>Bacilli</taxon>
        <taxon>Bacillales</taxon>
        <taxon>Bacillaceae</taxon>
        <taxon>Lysinibacillus</taxon>
    </lineage>
</organism>
<feature type="transmembrane region" description="Helical" evidence="1">
    <location>
        <begin position="63"/>
        <end position="83"/>
    </location>
</feature>
<gene>
    <name evidence="2" type="ORF">NCTC7582_05178</name>
</gene>
<feature type="transmembrane region" description="Helical" evidence="1">
    <location>
        <begin position="36"/>
        <end position="57"/>
    </location>
</feature>
<dbReference type="AlphaFoldDB" id="A0A2X1AQC3"/>
<keyword evidence="1" id="KW-0812">Transmembrane</keyword>
<dbReference type="EMBL" id="UAQE01000007">
    <property type="protein sequence ID" value="SPU40634.1"/>
    <property type="molecule type" value="Genomic_DNA"/>
</dbReference>
<keyword evidence="1" id="KW-0472">Membrane</keyword>
<name>A0A2X1AQC3_9BACI</name>
<feature type="transmembrane region" description="Helical" evidence="1">
    <location>
        <begin position="6"/>
        <end position="24"/>
    </location>
</feature>
<protein>
    <submittedName>
        <fullName evidence="2">Uncharacterized protein</fullName>
    </submittedName>
</protein>
<evidence type="ECO:0000313" key="2">
    <source>
        <dbReference type="EMBL" id="SPU40634.1"/>
    </source>
</evidence>
<feature type="transmembrane region" description="Helical" evidence="1">
    <location>
        <begin position="120"/>
        <end position="149"/>
    </location>
</feature>
<keyword evidence="1" id="KW-1133">Transmembrane helix</keyword>
<feature type="transmembrane region" description="Helical" evidence="1">
    <location>
        <begin position="95"/>
        <end position="114"/>
    </location>
</feature>
<evidence type="ECO:0000256" key="1">
    <source>
        <dbReference type="SAM" id="Phobius"/>
    </source>
</evidence>
<evidence type="ECO:0000313" key="3">
    <source>
        <dbReference type="Proteomes" id="UP000251431"/>
    </source>
</evidence>
<accession>A0A2X1AQC3</accession>
<sequence>MINVAVIGLLLGLIWNFNTIKRIITHPSFSKKTWKVSRLVFLISSLILAILVFYLVINGKINMLNVSITGFTLGIVLVAMGGFKVSSSITRRSEGLLILLIGSLLFTSSAIYFTQDTSKLFVVFYIPTVVIILLSLFISIGEFCLSLLVDHTKKDLPKLNLKG</sequence>
<dbReference type="RefSeq" id="WP_112118890.1">
    <property type="nucleotide sequence ID" value="NZ_UAQE01000007.1"/>
</dbReference>
<reference evidence="2 3" key="1">
    <citation type="submission" date="2018-06" db="EMBL/GenBank/DDBJ databases">
        <authorList>
            <consortium name="Pathogen Informatics"/>
            <person name="Doyle S."/>
        </authorList>
    </citation>
    <scope>NUCLEOTIDE SEQUENCE [LARGE SCALE GENOMIC DNA]</scope>
    <source>
        <strain evidence="2 3">NCTC7582</strain>
    </source>
</reference>
<dbReference type="Proteomes" id="UP000251431">
    <property type="component" value="Unassembled WGS sequence"/>
</dbReference>
<proteinExistence type="predicted"/>